<keyword evidence="3" id="KW-1185">Reference proteome</keyword>
<evidence type="ECO:0000313" key="2">
    <source>
        <dbReference type="EMBL" id="CAF4649412.1"/>
    </source>
</evidence>
<protein>
    <submittedName>
        <fullName evidence="1">Uncharacterized protein</fullName>
    </submittedName>
</protein>
<dbReference type="AlphaFoldDB" id="A0A816G9D7"/>
<gene>
    <name evidence="1" type="ORF">GPM918_LOCUS46354</name>
    <name evidence="2" type="ORF">SRO942_LOCUS50365</name>
</gene>
<dbReference type="Proteomes" id="UP000663829">
    <property type="component" value="Unassembled WGS sequence"/>
</dbReference>
<dbReference type="EMBL" id="CAJNOQ010061506">
    <property type="protein sequence ID" value="CAF1672218.1"/>
    <property type="molecule type" value="Genomic_DNA"/>
</dbReference>
<evidence type="ECO:0000313" key="1">
    <source>
        <dbReference type="EMBL" id="CAF1672218.1"/>
    </source>
</evidence>
<dbReference type="EMBL" id="CAJOBC010142079">
    <property type="protein sequence ID" value="CAF4649412.1"/>
    <property type="molecule type" value="Genomic_DNA"/>
</dbReference>
<reference evidence="1" key="1">
    <citation type="submission" date="2021-02" db="EMBL/GenBank/DDBJ databases">
        <authorList>
            <person name="Nowell W R."/>
        </authorList>
    </citation>
    <scope>NUCLEOTIDE SEQUENCE</scope>
</reference>
<feature type="non-terminal residue" evidence="1">
    <location>
        <position position="42"/>
    </location>
</feature>
<dbReference type="Proteomes" id="UP000681722">
    <property type="component" value="Unassembled WGS sequence"/>
</dbReference>
<proteinExistence type="predicted"/>
<sequence length="42" mass="4814">MGVCDFAVFILNELVLITEVKRPKCLGACECHDEKCKENREE</sequence>
<name>A0A816G9D7_9BILA</name>
<comment type="caution">
    <text evidence="1">The sequence shown here is derived from an EMBL/GenBank/DDBJ whole genome shotgun (WGS) entry which is preliminary data.</text>
</comment>
<accession>A0A816G9D7</accession>
<evidence type="ECO:0000313" key="3">
    <source>
        <dbReference type="Proteomes" id="UP000663829"/>
    </source>
</evidence>
<organism evidence="1 3">
    <name type="scientific">Didymodactylos carnosus</name>
    <dbReference type="NCBI Taxonomy" id="1234261"/>
    <lineage>
        <taxon>Eukaryota</taxon>
        <taxon>Metazoa</taxon>
        <taxon>Spiralia</taxon>
        <taxon>Gnathifera</taxon>
        <taxon>Rotifera</taxon>
        <taxon>Eurotatoria</taxon>
        <taxon>Bdelloidea</taxon>
        <taxon>Philodinida</taxon>
        <taxon>Philodinidae</taxon>
        <taxon>Didymodactylos</taxon>
    </lineage>
</organism>